<evidence type="ECO:0000259" key="10">
    <source>
        <dbReference type="Pfam" id="PF02355"/>
    </source>
</evidence>
<feature type="domain" description="SecD export protein N-terminal TM" evidence="11">
    <location>
        <begin position="2"/>
        <end position="102"/>
    </location>
</feature>
<dbReference type="InterPro" id="IPR055344">
    <property type="entry name" value="SecD_SecF_C_bact"/>
</dbReference>
<comment type="caution">
    <text evidence="9">Lacks conserved residue(s) required for the propagation of feature annotation.</text>
</comment>
<comment type="subcellular location">
    <subcellularLocation>
        <location evidence="1 9">Cell membrane</location>
        <topology evidence="1 9">Multi-pass membrane protein</topology>
    </subcellularLocation>
</comment>
<gene>
    <name evidence="9" type="primary">secD</name>
    <name evidence="14" type="ORF">N788_10820</name>
</gene>
<dbReference type="GO" id="GO:0006605">
    <property type="term" value="P:protein targeting"/>
    <property type="evidence" value="ECO:0007669"/>
    <property type="project" value="UniProtKB-UniRule"/>
</dbReference>
<comment type="caution">
    <text evidence="14">The sequence shown here is derived from an EMBL/GenBank/DDBJ whole genome shotgun (WGS) entry which is preliminary data.</text>
</comment>
<reference evidence="15" key="1">
    <citation type="submission" date="2013-08" db="EMBL/GenBank/DDBJ databases">
        <title>Genome sequencing of Arenimonas donghaensis.</title>
        <authorList>
            <person name="Chen F."/>
            <person name="Wang G."/>
        </authorList>
    </citation>
    <scope>NUCLEOTIDE SEQUENCE [LARGE SCALE GENOMIC DNA]</scope>
    <source>
        <strain evidence="15">HO3-R19</strain>
    </source>
</reference>
<evidence type="ECO:0000259" key="13">
    <source>
        <dbReference type="Pfam" id="PF22599"/>
    </source>
</evidence>
<dbReference type="PANTHER" id="PTHR30081">
    <property type="entry name" value="PROTEIN-EXPORT MEMBRANE PROTEIN SEC"/>
    <property type="match status" value="1"/>
</dbReference>
<comment type="similarity">
    <text evidence="9">Belongs to the SecD/SecF family. SecD subfamily.</text>
</comment>
<evidence type="ECO:0000256" key="9">
    <source>
        <dbReference type="HAMAP-Rule" id="MF_01463"/>
    </source>
</evidence>
<dbReference type="HAMAP" id="MF_01463_B">
    <property type="entry name" value="SecD_B"/>
    <property type="match status" value="1"/>
</dbReference>
<evidence type="ECO:0000256" key="7">
    <source>
        <dbReference type="ARBA" id="ARBA00023010"/>
    </source>
</evidence>
<feature type="domain" description="SecDF P1 head subdomain" evidence="13">
    <location>
        <begin position="316"/>
        <end position="441"/>
    </location>
</feature>
<dbReference type="GO" id="GO:0043952">
    <property type="term" value="P:protein transport by the Sec complex"/>
    <property type="evidence" value="ECO:0007669"/>
    <property type="project" value="UniProtKB-UniRule"/>
</dbReference>
<evidence type="ECO:0000313" key="14">
    <source>
        <dbReference type="EMBL" id="KFL37171.1"/>
    </source>
</evidence>
<dbReference type="Pfam" id="PF07549">
    <property type="entry name" value="Sec_GG"/>
    <property type="match status" value="1"/>
</dbReference>
<feature type="domain" description="Protein translocase subunit SecDF P1" evidence="12">
    <location>
        <begin position="227"/>
        <end position="284"/>
    </location>
</feature>
<dbReference type="GO" id="GO:0015450">
    <property type="term" value="F:protein-transporting ATPase activity"/>
    <property type="evidence" value="ECO:0007669"/>
    <property type="project" value="InterPro"/>
</dbReference>
<dbReference type="NCBIfam" id="TIGR01129">
    <property type="entry name" value="secD"/>
    <property type="match status" value="1"/>
</dbReference>
<keyword evidence="5 9" id="KW-0653">Protein transport</keyword>
<feature type="domain" description="Protein export membrane protein SecD/SecF C-terminal" evidence="10">
    <location>
        <begin position="444"/>
        <end position="613"/>
    </location>
</feature>
<feature type="transmembrane region" description="Helical" evidence="9">
    <location>
        <begin position="487"/>
        <end position="507"/>
    </location>
</feature>
<protein>
    <recommendedName>
        <fullName evidence="9">Protein translocase subunit SecD</fullName>
    </recommendedName>
</protein>
<feature type="transmembrane region" description="Helical" evidence="9">
    <location>
        <begin position="590"/>
        <end position="614"/>
    </location>
</feature>
<evidence type="ECO:0000256" key="2">
    <source>
        <dbReference type="ARBA" id="ARBA00022448"/>
    </source>
</evidence>
<keyword evidence="8 9" id="KW-0472">Membrane</keyword>
<dbReference type="InterPro" id="IPR048634">
    <property type="entry name" value="SecD_SecF_C"/>
</dbReference>
<evidence type="ECO:0000256" key="1">
    <source>
        <dbReference type="ARBA" id="ARBA00004651"/>
    </source>
</evidence>
<dbReference type="Pfam" id="PF13721">
    <property type="entry name" value="SecD-TM1"/>
    <property type="match status" value="1"/>
</dbReference>
<evidence type="ECO:0000259" key="11">
    <source>
        <dbReference type="Pfam" id="PF13721"/>
    </source>
</evidence>
<dbReference type="FunFam" id="1.20.1640.10:FF:000004">
    <property type="entry name" value="Protein translocase subunit SecD"/>
    <property type="match status" value="1"/>
</dbReference>
<keyword evidence="15" id="KW-1185">Reference proteome</keyword>
<keyword evidence="3 9" id="KW-1003">Cell membrane</keyword>
<dbReference type="EMBL" id="AVCJ01000006">
    <property type="protein sequence ID" value="KFL37171.1"/>
    <property type="molecule type" value="Genomic_DNA"/>
</dbReference>
<evidence type="ECO:0000256" key="5">
    <source>
        <dbReference type="ARBA" id="ARBA00022927"/>
    </source>
</evidence>
<dbReference type="PANTHER" id="PTHR30081:SF1">
    <property type="entry name" value="PROTEIN TRANSLOCASE SUBUNIT SECD"/>
    <property type="match status" value="1"/>
</dbReference>
<dbReference type="GO" id="GO:0065002">
    <property type="term" value="P:intracellular protein transmembrane transport"/>
    <property type="evidence" value="ECO:0007669"/>
    <property type="project" value="UniProtKB-UniRule"/>
</dbReference>
<dbReference type="Gene3D" id="1.20.1640.10">
    <property type="entry name" value="Multidrug efflux transporter AcrB transmembrane domain"/>
    <property type="match status" value="1"/>
</dbReference>
<dbReference type="Proteomes" id="UP000029085">
    <property type="component" value="Unassembled WGS sequence"/>
</dbReference>
<dbReference type="SUPFAM" id="SSF82866">
    <property type="entry name" value="Multidrug efflux transporter AcrB transmembrane domain"/>
    <property type="match status" value="1"/>
</dbReference>
<dbReference type="Pfam" id="PF21760">
    <property type="entry name" value="SecD_1st"/>
    <property type="match status" value="1"/>
</dbReference>
<dbReference type="InterPro" id="IPR027398">
    <property type="entry name" value="SecD-TM"/>
</dbReference>
<reference evidence="14 15" key="2">
    <citation type="journal article" date="2015" name="Stand. Genomic Sci.">
        <title>High quality draft genomic sequence of Arenimonas donghaensis DSM 18148(T).</title>
        <authorList>
            <person name="Chen F."/>
            <person name="Wang H."/>
            <person name="Cao Y."/>
            <person name="Li X."/>
            <person name="Wang G."/>
        </authorList>
    </citation>
    <scope>NUCLEOTIDE SEQUENCE [LARGE SCALE GENOMIC DNA]</scope>
    <source>
        <strain evidence="14 15">HO3-R19</strain>
    </source>
</reference>
<dbReference type="RefSeq" id="WP_034221638.1">
    <property type="nucleotide sequence ID" value="NZ_AVCJ01000006.1"/>
</dbReference>
<comment type="subunit">
    <text evidence="9">Forms a complex with SecF. Part of the essential Sec protein translocation apparatus which comprises SecA, SecYEG and auxiliary proteins SecDF-YajC and YidC.</text>
</comment>
<dbReference type="PATRIC" id="fig|1121014.3.peg.918"/>
<dbReference type="Pfam" id="PF02355">
    <property type="entry name" value="SecD_SecF_C"/>
    <property type="match status" value="1"/>
</dbReference>
<dbReference type="GO" id="GO:0005886">
    <property type="term" value="C:plasma membrane"/>
    <property type="evidence" value="ECO:0007669"/>
    <property type="project" value="UniProtKB-SubCell"/>
</dbReference>
<evidence type="ECO:0000256" key="3">
    <source>
        <dbReference type="ARBA" id="ARBA00022475"/>
    </source>
</evidence>
<keyword evidence="4 9" id="KW-0812">Transmembrane</keyword>
<evidence type="ECO:0000256" key="8">
    <source>
        <dbReference type="ARBA" id="ARBA00023136"/>
    </source>
</evidence>
<dbReference type="Gene3D" id="3.30.1360.200">
    <property type="match status" value="1"/>
</dbReference>
<dbReference type="InterPro" id="IPR022646">
    <property type="entry name" value="SecD/SecF_CS"/>
</dbReference>
<keyword evidence="7 9" id="KW-0811">Translocation</keyword>
<dbReference type="InterPro" id="IPR005791">
    <property type="entry name" value="SecD"/>
</dbReference>
<dbReference type="InterPro" id="IPR048631">
    <property type="entry name" value="SecD_1st"/>
</dbReference>
<evidence type="ECO:0000313" key="15">
    <source>
        <dbReference type="Proteomes" id="UP000029085"/>
    </source>
</evidence>
<dbReference type="Pfam" id="PF22599">
    <property type="entry name" value="SecDF_P1_head"/>
    <property type="match status" value="1"/>
</dbReference>
<evidence type="ECO:0000256" key="4">
    <source>
        <dbReference type="ARBA" id="ARBA00022692"/>
    </source>
</evidence>
<feature type="transmembrane region" description="Helical" evidence="9">
    <location>
        <begin position="460"/>
        <end position="480"/>
    </location>
</feature>
<dbReference type="NCBIfam" id="TIGR00916">
    <property type="entry name" value="2A0604s01"/>
    <property type="match status" value="1"/>
</dbReference>
<organism evidence="14 15">
    <name type="scientific">Arenimonas donghaensis DSM 18148 = HO3-R19</name>
    <dbReference type="NCBI Taxonomy" id="1121014"/>
    <lineage>
        <taxon>Bacteria</taxon>
        <taxon>Pseudomonadati</taxon>
        <taxon>Pseudomonadota</taxon>
        <taxon>Gammaproteobacteria</taxon>
        <taxon>Lysobacterales</taxon>
        <taxon>Lysobacteraceae</taxon>
        <taxon>Arenimonas</taxon>
    </lineage>
</organism>
<dbReference type="AlphaFoldDB" id="A0A087MJW8"/>
<comment type="function">
    <text evidence="9">Part of the Sec protein translocase complex. Interacts with the SecYEG preprotein conducting channel. SecDF uses the proton motive force (PMF) to complete protein translocation after the ATP-dependent function of SecA.</text>
</comment>
<sequence length="625" mass="66938">MLQYATWKYVLAAILIALSAFYSLPNLYPQDPAVQIAANRGSTVDEALVLRVSAALDQQQVPAKSVAIEGERLVVRAEDADGQSRAIEVLRDTLGKDYTVALNMASTVPDWLSVFGARAMSMGLDLQGGVHFLLEVDQQAAIDKRSNGFADEISGVLREGKFAYTSVSRTADGIQVVLKNPEDVGAVFSAIQREAPELQLEVDESEPGRLLARLTPTLVQSIMDGAIEQNRTTLDNRINSLGVGEQVIQRQGESRIVVQLPGVQDTAEARKLIGATATLEYRHVIDYGNQAQQAAATGVVPPNARLYYSRDLDAAGNRRPILLSRRVIVSGDQLVNATSSPDPQSGRPAVQIELNSSGGNRMLAHTRENVGQLMAAVYIETIPDVRMVDGKEVITSRVNEEVINAAVLQGVFGKNFQTTGLDSQQEATDLARLLRAGSLAAPMVIIEERIIGPSLGAENIAAGTQAVFWSFMFVLVFFLIYYKTFGIVTNLALLLNLLMVVALMSIIGATLTLPGLAGIALTVGLSVDANVLINERIREELRNGNTPLASIANGYDKASGTITDANTTALLAGLAMAVFGSGPIRGFGITLMLGIITSMYTAVSVSRGIATLIYGKRKKLAKVSI</sequence>
<dbReference type="STRING" id="1121014.N788_10820"/>
<keyword evidence="2 9" id="KW-0813">Transport</keyword>
<evidence type="ECO:0000259" key="12">
    <source>
        <dbReference type="Pfam" id="PF21760"/>
    </source>
</evidence>
<dbReference type="Gene3D" id="3.30.70.260">
    <property type="match status" value="1"/>
</dbReference>
<dbReference type="InterPro" id="IPR022813">
    <property type="entry name" value="SecD/SecF_arch_bac"/>
</dbReference>
<proteinExistence type="inferred from homology"/>
<evidence type="ECO:0000256" key="6">
    <source>
        <dbReference type="ARBA" id="ARBA00022989"/>
    </source>
</evidence>
<dbReference type="Gene3D" id="3.30.70.3400">
    <property type="match status" value="1"/>
</dbReference>
<dbReference type="InterPro" id="IPR054384">
    <property type="entry name" value="SecDF_P1_head"/>
</dbReference>
<accession>A0A087MJW8</accession>
<name>A0A087MJW8_9GAMM</name>
<dbReference type="OrthoDB" id="9805019at2"/>
<keyword evidence="6 9" id="KW-1133">Transmembrane helix</keyword>